<comment type="similarity">
    <text evidence="3">Belongs to the MurCDEF family. MurT subfamily.</text>
</comment>
<dbReference type="Pfam" id="PF07685">
    <property type="entry name" value="GATase_3"/>
    <property type="match status" value="1"/>
</dbReference>
<gene>
    <name evidence="3" type="primary">murT</name>
    <name evidence="2" type="synonym">gatD</name>
    <name evidence="7" type="ORF">Q3982_04350</name>
</gene>
<dbReference type="GO" id="GO:0008360">
    <property type="term" value="P:regulation of cell shape"/>
    <property type="evidence" value="ECO:0007669"/>
    <property type="project" value="UniProtKB-KW"/>
</dbReference>
<comment type="catalytic activity">
    <reaction evidence="2">
        <text>L-glutamine + H2O = L-glutamate + NH4(+)</text>
        <dbReference type="Rhea" id="RHEA:15889"/>
        <dbReference type="ChEBI" id="CHEBI:15377"/>
        <dbReference type="ChEBI" id="CHEBI:28938"/>
        <dbReference type="ChEBI" id="CHEBI:29985"/>
        <dbReference type="ChEBI" id="CHEBI:58359"/>
        <dbReference type="EC" id="3.5.1.2"/>
    </reaction>
</comment>
<protein>
    <recommendedName>
        <fullName evidence="2 3">Multifunctional fusion protein</fullName>
    </recommendedName>
    <domain>
        <recommendedName>
            <fullName evidence="2">Lipid II isoglutaminyl synthase (glutamine-hydrolyzing) subunit GatD</fullName>
            <ecNumber evidence="2">6.3.5.13</ecNumber>
        </recommendedName>
        <alternativeName>
            <fullName evidence="2">Lipid II isoglutaminyl synthase glutaminase subunit</fullName>
            <ecNumber evidence="2">3.5.1.2</ecNumber>
        </alternativeName>
    </domain>
    <domain>
        <recommendedName>
            <fullName evidence="3">Lipid II isoglutaminyl synthase (glutamine-hydrolyzing) subunit MurT</fullName>
        </recommendedName>
    </domain>
</protein>
<keyword evidence="2 7" id="KW-0436">Ligase</keyword>
<keyword evidence="2" id="KW-0961">Cell wall biogenesis/degradation</keyword>
<dbReference type="PROSITE" id="PS51274">
    <property type="entry name" value="GATASE_COBBQ"/>
    <property type="match status" value="1"/>
</dbReference>
<dbReference type="CDD" id="cd01750">
    <property type="entry name" value="GATase1_CobQ"/>
    <property type="match status" value="1"/>
</dbReference>
<comment type="subunit">
    <text evidence="2">Forms a heterodimer with MurT.</text>
</comment>
<dbReference type="EMBL" id="JAUMVS010000061">
    <property type="protein sequence ID" value="MDO4841889.1"/>
    <property type="molecule type" value="Genomic_DNA"/>
</dbReference>
<dbReference type="Gene3D" id="3.40.50.880">
    <property type="match status" value="1"/>
</dbReference>
<feature type="active site" evidence="3">
    <location>
        <position position="371"/>
    </location>
</feature>
<comment type="catalytic activity">
    <reaction evidence="3">
        <text>beta-D-GlcNAc-(1-&gt;4)-Mur2Ac(oyl-L-Ala-gamma-D-O-P-Glu-L-Lys-D-Ala-D-Ala)-di-trans,octa-cis-undecaprenyl diphosphate + NH4(+) = beta-D-GlcNAc-(1-&gt;4)-Mur2Ac(oyl-L-Ala-D-isoglutaminyl-L-Lys-D-Ala-D-Ala)-di-trans,octa-cis-undecaprenyl diphosphate + phosphate + H(+)</text>
        <dbReference type="Rhea" id="RHEA:57932"/>
        <dbReference type="ChEBI" id="CHEBI:15378"/>
        <dbReference type="ChEBI" id="CHEBI:28938"/>
        <dbReference type="ChEBI" id="CHEBI:43474"/>
        <dbReference type="ChEBI" id="CHEBI:62233"/>
        <dbReference type="ChEBI" id="CHEBI:143132"/>
    </reaction>
</comment>
<keyword evidence="2" id="KW-0573">Peptidoglycan synthesis</keyword>
<feature type="domain" description="Mur ligase central" evidence="5">
    <location>
        <begin position="58"/>
        <end position="216"/>
    </location>
</feature>
<comment type="function">
    <text evidence="3">The lipid II isoglutaminyl synthase complex catalyzes the formation of alpha-D-isoglutamine in the cell wall lipid II stem peptide. The MurT subunit catalyzes the ATP-dependent amidation of D-glutamate residue of lipid II, converting it to an isoglutamine residue.</text>
</comment>
<dbReference type="HAMAP" id="MF_02214">
    <property type="entry name" value="Lipid_II_synth_MurT"/>
    <property type="match status" value="1"/>
</dbReference>
<comment type="subunit">
    <text evidence="3">Forms a heterodimer with GatD.</text>
</comment>
<feature type="active site" evidence="2">
    <location>
        <position position="673"/>
    </location>
</feature>
<feature type="domain" description="Lipid II isoglutaminyl synthase (glutamine-hydrolyzing) subunit MurT C-terminal" evidence="6">
    <location>
        <begin position="332"/>
        <end position="438"/>
    </location>
</feature>
<dbReference type="InterPro" id="IPR033949">
    <property type="entry name" value="CobQ_GATase1"/>
</dbReference>
<evidence type="ECO:0000259" key="5">
    <source>
        <dbReference type="Pfam" id="PF08245"/>
    </source>
</evidence>
<evidence type="ECO:0000256" key="1">
    <source>
        <dbReference type="ARBA" id="ARBA00022962"/>
    </source>
</evidence>
<comment type="catalytic activity">
    <reaction evidence="2">
        <text>beta-D-GlcNAc-(1-&gt;4)-Mur2Ac(oyl-L-Ala-gamma-D-Glu-L-Lys-D-Ala-D-Ala)-di-trans,octa-cis-undecaprenyl diphosphate + L-glutamine + ATP + H2O = beta-D-GlcNAc-(1-&gt;4)-Mur2Ac(oyl-L-Ala-D-isoglutaminyl-L-Lys-D-Ala-D-Ala)-di-trans,octa-cis-undecaprenyl diphosphate + L-glutamate + ADP + phosphate + H(+)</text>
        <dbReference type="Rhea" id="RHEA:57928"/>
        <dbReference type="ChEBI" id="CHEBI:15377"/>
        <dbReference type="ChEBI" id="CHEBI:15378"/>
        <dbReference type="ChEBI" id="CHEBI:29985"/>
        <dbReference type="ChEBI" id="CHEBI:30616"/>
        <dbReference type="ChEBI" id="CHEBI:43474"/>
        <dbReference type="ChEBI" id="CHEBI:58359"/>
        <dbReference type="ChEBI" id="CHEBI:60033"/>
        <dbReference type="ChEBI" id="CHEBI:62233"/>
        <dbReference type="ChEBI" id="CHEBI:456216"/>
        <dbReference type="EC" id="6.3.5.13"/>
    </reaction>
</comment>
<evidence type="ECO:0000259" key="4">
    <source>
        <dbReference type="Pfam" id="PF07685"/>
    </source>
</evidence>
<dbReference type="GO" id="GO:0009252">
    <property type="term" value="P:peptidoglycan biosynthetic process"/>
    <property type="evidence" value="ECO:0007669"/>
    <property type="project" value="UniProtKB-UniRule"/>
</dbReference>
<comment type="pathway">
    <text evidence="2">Cell wall biogenesis; peptidoglycan biosynthesis.</text>
</comment>
<name>A0AA43UB85_9ACTN</name>
<keyword evidence="8" id="KW-1185">Reference proteome</keyword>
<keyword evidence="2" id="KW-0378">Hydrolase</keyword>
<dbReference type="Gene3D" id="3.40.1190.10">
    <property type="entry name" value="Mur-like, catalytic domain"/>
    <property type="match status" value="1"/>
</dbReference>
<keyword evidence="2" id="KW-0133">Cell shape</keyword>
<dbReference type="InterPro" id="IPR013564">
    <property type="entry name" value="MurT_C"/>
</dbReference>
<dbReference type="InterPro" id="IPR013221">
    <property type="entry name" value="Mur_ligase_cen"/>
</dbReference>
<keyword evidence="1 2" id="KW-0315">Glutamine amidotransferase</keyword>
<reference evidence="7" key="1">
    <citation type="submission" date="2023-07" db="EMBL/GenBank/DDBJ databases">
        <title>Between Cages and Wild: Unraveling the Impact of Captivity on Animal Microbiomes and Antimicrobial Resistance.</title>
        <authorList>
            <person name="Schmartz G.P."/>
            <person name="Rehner J."/>
            <person name="Schuff M.J."/>
            <person name="Becker S.L."/>
            <person name="Kravczyk M."/>
            <person name="Gurevich A."/>
            <person name="Francke R."/>
            <person name="Mueller R."/>
            <person name="Keller V."/>
            <person name="Keller A."/>
        </authorList>
    </citation>
    <scope>NUCLEOTIDE SEQUENCE</scope>
    <source>
        <strain evidence="7">S12M_St_49</strain>
    </source>
</reference>
<dbReference type="PANTHER" id="PTHR23135">
    <property type="entry name" value="MUR LIGASE FAMILY MEMBER"/>
    <property type="match status" value="1"/>
</dbReference>
<dbReference type="GO" id="GO:0005524">
    <property type="term" value="F:ATP binding"/>
    <property type="evidence" value="ECO:0007669"/>
    <property type="project" value="UniProtKB-UniRule"/>
</dbReference>
<feature type="binding site" evidence="2">
    <location>
        <position position="607"/>
    </location>
    <ligand>
        <name>substrate</name>
    </ligand>
</feature>
<feature type="binding site" evidence="3">
    <location>
        <position position="217"/>
    </location>
    <ligand>
        <name>Zn(2+)</name>
        <dbReference type="ChEBI" id="CHEBI:29105"/>
    </ligand>
</feature>
<dbReference type="InterPro" id="IPR036565">
    <property type="entry name" value="Mur-like_cat_sf"/>
</dbReference>
<dbReference type="PANTHER" id="PTHR23135:SF7">
    <property type="entry name" value="LIPID II ISOGLUTAMINYL SYNTHASE (GLUTAMINE-HYDROLYZING) SUBUNIT MURT"/>
    <property type="match status" value="1"/>
</dbReference>
<keyword evidence="3" id="KW-0479">Metal-binding</keyword>
<feature type="domain" description="CobB/CobQ-like glutamine amidotransferase" evidence="4">
    <location>
        <begin position="482"/>
        <end position="680"/>
    </location>
</feature>
<dbReference type="EC" id="6.3.5.13" evidence="2"/>
<sequence>MSLKHQISKAAAGFSAFGITHFTSMNASNFPGQLALKIDSRAIEAEIKHKVSGKKIVVVGTNGKTSVNNMIADCLEAQGLKVLCNRSGANMKAGVCTTVLRGKKSDVGVFESDELWTKETLPAVDADYLLLLNLFRDQLDRCGEIDRIQSSIVEALRRSPKTTLIYNADDPLCTIVAEKAAALDERKNSSKNITFGVDETLHWEQNSVSDTTMCQKCQAMLEYDIRQYDKLGKYHCPECGFRRPELDFSAVNVEMKAEGLSLDVAQKGKQATRFSSGLLGSYNVYNMLACVTAARIMGASDEAIAKAIAAFNPENGRLQRYEIDGVGVLLNLAKNPTGFNQNLRIISSAIDTTQETAVAFFINDQTPDGHDISWIWDIDFEELAKFSGVTFFAGGDRKNDLQVRLKHAGIKANLCDSVKDAIECGIEQLFVIANYTALPIEKKTLDALALEGKLNKAAENVYDKQSEIYPQPAESLNAQPVKIAHVLPELLNLYGDGGNVKILKNRCAWRGIPVEVVPVYAGEEVDFSQFDIIVMGGSPDREQELASQEALRWKEEIRTHVESGKPMLVICGSYQMLGTEWLLNGESVAGLSVLDIKTDRPGTSADRLVQNIAIESKLATRPVIGFENHAGRTHLNGDLEAFGKVVSAVGCGNNEQDHADGVLYKSTIGTYLHGPLLSKNPEIADWLIAQAIAKRDGIEASEISLSELNDAEEIAANNHMAKLLIK</sequence>
<dbReference type="Pfam" id="PF08245">
    <property type="entry name" value="Mur_ligase_M"/>
    <property type="match status" value="1"/>
</dbReference>
<dbReference type="InterPro" id="IPR011698">
    <property type="entry name" value="GATase_3"/>
</dbReference>
<dbReference type="SUPFAM" id="SSF52317">
    <property type="entry name" value="Class I glutamine amidotransferase-like"/>
    <property type="match status" value="1"/>
</dbReference>
<dbReference type="EC" id="3.5.1.2" evidence="2"/>
<dbReference type="GO" id="GO:0071555">
    <property type="term" value="P:cell wall organization"/>
    <property type="evidence" value="ECO:0007669"/>
    <property type="project" value="UniProtKB-KW"/>
</dbReference>
<evidence type="ECO:0000313" key="8">
    <source>
        <dbReference type="Proteomes" id="UP001168575"/>
    </source>
</evidence>
<comment type="catalytic activity">
    <reaction evidence="3">
        <text>beta-D-GlcNAc-(1-&gt;4)-Mur2Ac(oyl-L-Ala-gamma-D-Glu-L-Lys-D-Ala-D-Ala)-di-trans,octa-cis-undecaprenyl diphosphate + ATP = beta-D-GlcNAc-(1-&gt;4)-Mur2Ac(oyl-L-Ala-gamma-D-O-P-Glu-L-Lys-D-Ala-D-Ala)-di-trans,octa-cis-undecaprenyl diphosphate + ADP</text>
        <dbReference type="Rhea" id="RHEA:59488"/>
        <dbReference type="ChEBI" id="CHEBI:30616"/>
        <dbReference type="ChEBI" id="CHEBI:60033"/>
        <dbReference type="ChEBI" id="CHEBI:143132"/>
        <dbReference type="ChEBI" id="CHEBI:456216"/>
    </reaction>
</comment>
<keyword evidence="3" id="KW-0067">ATP-binding</keyword>
<keyword evidence="3" id="KW-0547">Nucleotide-binding</keyword>
<dbReference type="AlphaFoldDB" id="A0AA43UB85"/>
<proteinExistence type="inferred from homology"/>
<organism evidence="7 8">
    <name type="scientific">Phoenicibacter congonensis</name>
    <dbReference type="NCBI Taxonomy" id="1944646"/>
    <lineage>
        <taxon>Bacteria</taxon>
        <taxon>Bacillati</taxon>
        <taxon>Actinomycetota</taxon>
        <taxon>Coriobacteriia</taxon>
        <taxon>Eggerthellales</taxon>
        <taxon>Eggerthellaceae</taxon>
        <taxon>Phoenicibacter</taxon>
    </lineage>
</organism>
<dbReference type="GO" id="GO:0140282">
    <property type="term" value="F:carbon-nitrogen ligase activity on lipid II"/>
    <property type="evidence" value="ECO:0007669"/>
    <property type="project" value="UniProtKB-UniRule"/>
</dbReference>
<comment type="function">
    <text evidence="2">The lipid II isoglutaminyl synthase complex catalyzes the formation of alpha-D-isoglutamine in the cell wall lipid II stem peptide. The GatD subunit catalyzes the hydrolysis of glutamine to glutamate and ammonia. The resulting ammonia molecule is channeled to the active site of MurT.</text>
</comment>
<feature type="binding site" evidence="3">
    <location>
        <position position="236"/>
    </location>
    <ligand>
        <name>Zn(2+)</name>
        <dbReference type="ChEBI" id="CHEBI:29105"/>
    </ligand>
</feature>
<feature type="active site" description="Nucleophile" evidence="2">
    <location>
        <position position="571"/>
    </location>
</feature>
<dbReference type="Pfam" id="PF08353">
    <property type="entry name" value="MurT_C"/>
    <property type="match status" value="1"/>
</dbReference>
<dbReference type="Proteomes" id="UP001168575">
    <property type="component" value="Unassembled WGS sequence"/>
</dbReference>
<comment type="similarity">
    <text evidence="2">Belongs to the CobB/CobQ family. GatD subfamily.</text>
</comment>
<dbReference type="GO" id="GO:0008270">
    <property type="term" value="F:zinc ion binding"/>
    <property type="evidence" value="ECO:0007669"/>
    <property type="project" value="UniProtKB-UniRule"/>
</dbReference>
<comment type="caution">
    <text evidence="7">The sequence shown here is derived from an EMBL/GenBank/DDBJ whole genome shotgun (WGS) entry which is preliminary data.</text>
</comment>
<evidence type="ECO:0000256" key="2">
    <source>
        <dbReference type="HAMAP-Rule" id="MF_02213"/>
    </source>
</evidence>
<dbReference type="InterPro" id="IPR029062">
    <property type="entry name" value="Class_I_gatase-like"/>
</dbReference>
<accession>A0AA43UB85</accession>
<dbReference type="GO" id="GO:0004359">
    <property type="term" value="F:glutaminase activity"/>
    <property type="evidence" value="ECO:0007669"/>
    <property type="project" value="UniProtKB-UniRule"/>
</dbReference>
<keyword evidence="3" id="KW-0862">Zinc</keyword>
<dbReference type="InterPro" id="IPR043702">
    <property type="entry name" value="Lipid_II_synth_GatD"/>
</dbReference>
<feature type="binding site" evidence="3">
    <location>
        <position position="214"/>
    </location>
    <ligand>
        <name>Zn(2+)</name>
        <dbReference type="ChEBI" id="CHEBI:29105"/>
    </ligand>
</feature>
<feature type="binding site" evidence="3">
    <location>
        <position position="239"/>
    </location>
    <ligand>
        <name>Zn(2+)</name>
        <dbReference type="ChEBI" id="CHEBI:29105"/>
    </ligand>
</feature>
<evidence type="ECO:0000313" key="7">
    <source>
        <dbReference type="EMBL" id="MDO4841889.1"/>
    </source>
</evidence>
<dbReference type="GO" id="GO:0009236">
    <property type="term" value="P:cobalamin biosynthetic process"/>
    <property type="evidence" value="ECO:0007669"/>
    <property type="project" value="InterPro"/>
</dbReference>
<evidence type="ECO:0000259" key="6">
    <source>
        <dbReference type="Pfam" id="PF08353"/>
    </source>
</evidence>
<dbReference type="GO" id="GO:0016881">
    <property type="term" value="F:acid-amino acid ligase activity"/>
    <property type="evidence" value="ECO:0007669"/>
    <property type="project" value="InterPro"/>
</dbReference>
<dbReference type="SUPFAM" id="SSF53623">
    <property type="entry name" value="MurD-like peptide ligases, catalytic domain"/>
    <property type="match status" value="1"/>
</dbReference>
<evidence type="ECO:0000256" key="3">
    <source>
        <dbReference type="HAMAP-Rule" id="MF_02214"/>
    </source>
</evidence>
<dbReference type="HAMAP" id="MF_02213">
    <property type="entry name" value="Lipid_II_synth_GatD"/>
    <property type="match status" value="1"/>
</dbReference>
<dbReference type="InterPro" id="IPR043703">
    <property type="entry name" value="Lipid_II_synth_MurT"/>
</dbReference>